<sequence>MDSSVKQMMAFINSSTLSCRSVGSTPDSSVNGRQRVSTAPLTEEEIRQSPFGKYLPTLHKMAGQQQSSDVLSVSASRAPRRHRDSIPFQWIDDRDATGKYSHLNGVDLSEELDDFPTFQLHSEKTKVKEHKYEIQSEDSSKDTHTFSTPRAARATTSNFPTTTNIEMNTIKSTTTPPSPPPRKIFNNTDSKSLFFDSAKTVGSKETLPTNEYINVNSKAFTTMTLRKVILEGYQWILE</sequence>
<feature type="region of interest" description="Disordered" evidence="1">
    <location>
        <begin position="129"/>
        <end position="161"/>
    </location>
</feature>
<reference evidence="3" key="2">
    <citation type="journal article" date="2016" name="Sci. Rep.">
        <title>Dictyocaulus viviparus genome, variome and transcriptome elucidate lungworm biology and support future intervention.</title>
        <authorList>
            <person name="McNulty S.N."/>
            <person name="Strube C."/>
            <person name="Rosa B.A."/>
            <person name="Martin J.C."/>
            <person name="Tyagi R."/>
            <person name="Choi Y.J."/>
            <person name="Wang Q."/>
            <person name="Hallsworth Pepin K."/>
            <person name="Zhang X."/>
            <person name="Ozersky P."/>
            <person name="Wilson R.K."/>
            <person name="Sternberg P.W."/>
            <person name="Gasser R.B."/>
            <person name="Mitreva M."/>
        </authorList>
    </citation>
    <scope>NUCLEOTIDE SEQUENCE [LARGE SCALE GENOMIC DNA]</scope>
    <source>
        <strain evidence="3">HannoverDv2000</strain>
    </source>
</reference>
<organism evidence="2 3">
    <name type="scientific">Dictyocaulus viviparus</name>
    <name type="common">Bovine lungworm</name>
    <dbReference type="NCBI Taxonomy" id="29172"/>
    <lineage>
        <taxon>Eukaryota</taxon>
        <taxon>Metazoa</taxon>
        <taxon>Ecdysozoa</taxon>
        <taxon>Nematoda</taxon>
        <taxon>Chromadorea</taxon>
        <taxon>Rhabditida</taxon>
        <taxon>Rhabditina</taxon>
        <taxon>Rhabditomorpha</taxon>
        <taxon>Strongyloidea</taxon>
        <taxon>Metastrongylidae</taxon>
        <taxon>Dictyocaulus</taxon>
    </lineage>
</organism>
<dbReference type="AlphaFoldDB" id="A0A0D8XZ09"/>
<feature type="region of interest" description="Disordered" evidence="1">
    <location>
        <begin position="19"/>
        <end position="48"/>
    </location>
</feature>
<dbReference type="PROSITE" id="PS51257">
    <property type="entry name" value="PROKAR_LIPOPROTEIN"/>
    <property type="match status" value="1"/>
</dbReference>
<keyword evidence="3" id="KW-1185">Reference proteome</keyword>
<feature type="compositionally biased region" description="Basic and acidic residues" evidence="1">
    <location>
        <begin position="129"/>
        <end position="144"/>
    </location>
</feature>
<feature type="compositionally biased region" description="Polar residues" evidence="1">
    <location>
        <begin position="19"/>
        <end position="40"/>
    </location>
</feature>
<gene>
    <name evidence="2" type="ORF">DICVIV_04804</name>
</gene>
<reference evidence="2 3" key="1">
    <citation type="submission" date="2013-11" db="EMBL/GenBank/DDBJ databases">
        <title>Draft genome of the bovine lungworm Dictyocaulus viviparus.</title>
        <authorList>
            <person name="Mitreva M."/>
        </authorList>
    </citation>
    <scope>NUCLEOTIDE SEQUENCE [LARGE SCALE GENOMIC DNA]</scope>
    <source>
        <strain evidence="2 3">HannoverDv2000</strain>
    </source>
</reference>
<evidence type="ECO:0000256" key="1">
    <source>
        <dbReference type="SAM" id="MobiDB-lite"/>
    </source>
</evidence>
<accession>A0A0D8XZ09</accession>
<dbReference type="OrthoDB" id="5904913at2759"/>
<name>A0A0D8XZ09_DICVI</name>
<dbReference type="EMBL" id="KN716246">
    <property type="protein sequence ID" value="KJH49097.1"/>
    <property type="molecule type" value="Genomic_DNA"/>
</dbReference>
<proteinExistence type="predicted"/>
<evidence type="ECO:0000313" key="2">
    <source>
        <dbReference type="EMBL" id="KJH49097.1"/>
    </source>
</evidence>
<dbReference type="Proteomes" id="UP000053766">
    <property type="component" value="Unassembled WGS sequence"/>
</dbReference>
<evidence type="ECO:0000313" key="3">
    <source>
        <dbReference type="Proteomes" id="UP000053766"/>
    </source>
</evidence>
<protein>
    <submittedName>
        <fullName evidence="2">Uncharacterized protein</fullName>
    </submittedName>
</protein>